<organism evidence="1 2">
    <name type="scientific">Poecilia mexicana</name>
    <dbReference type="NCBI Taxonomy" id="48701"/>
    <lineage>
        <taxon>Eukaryota</taxon>
        <taxon>Metazoa</taxon>
        <taxon>Chordata</taxon>
        <taxon>Craniata</taxon>
        <taxon>Vertebrata</taxon>
        <taxon>Euteleostomi</taxon>
        <taxon>Actinopterygii</taxon>
        <taxon>Neopterygii</taxon>
        <taxon>Teleostei</taxon>
        <taxon>Neoteleostei</taxon>
        <taxon>Acanthomorphata</taxon>
        <taxon>Ovalentaria</taxon>
        <taxon>Atherinomorphae</taxon>
        <taxon>Cyprinodontiformes</taxon>
        <taxon>Poeciliidae</taxon>
        <taxon>Poeciliinae</taxon>
        <taxon>Poecilia</taxon>
    </lineage>
</organism>
<reference evidence="1" key="2">
    <citation type="submission" date="2025-09" db="UniProtKB">
        <authorList>
            <consortium name="Ensembl"/>
        </authorList>
    </citation>
    <scope>IDENTIFICATION</scope>
</reference>
<evidence type="ECO:0000313" key="1">
    <source>
        <dbReference type="Ensembl" id="ENSPMEP00000022494.1"/>
    </source>
</evidence>
<evidence type="ECO:0000313" key="2">
    <source>
        <dbReference type="Proteomes" id="UP000261480"/>
    </source>
</evidence>
<dbReference type="Proteomes" id="UP000261480">
    <property type="component" value="Unplaced"/>
</dbReference>
<accession>A0A3B3Y590</accession>
<keyword evidence="2" id="KW-1185">Reference proteome</keyword>
<name>A0A3B3Y590_9TELE</name>
<reference evidence="1" key="1">
    <citation type="submission" date="2025-08" db="UniProtKB">
        <authorList>
            <consortium name="Ensembl"/>
        </authorList>
    </citation>
    <scope>IDENTIFICATION</scope>
</reference>
<proteinExistence type="predicted"/>
<sequence length="151" mass="17017">MDLSYRPGSCRYPYTSKHTWNFPEFAFSPLYCPPFIKTSQLAIYHADLTFIPSVLHYHECTHFSVGFPVGGSASNPGRFSALLLTKADALLHSAGLSDTCRRNMRKDSSCALNYSTTAGCFQVALEWLSIYAVFWGNYSWPFYRRALDSTG</sequence>
<dbReference type="AlphaFoldDB" id="A0A3B3Y590"/>
<dbReference type="Ensembl" id="ENSPMET00000012584.1">
    <property type="protein sequence ID" value="ENSPMEP00000022494.1"/>
    <property type="gene ID" value="ENSPMEG00000003443.1"/>
</dbReference>
<protein>
    <submittedName>
        <fullName evidence="1">Uncharacterized protein</fullName>
    </submittedName>
</protein>